<dbReference type="PANTHER" id="PTHR13887">
    <property type="entry name" value="GLUTATHIONE S-TRANSFERASE KAPPA"/>
    <property type="match status" value="1"/>
</dbReference>
<reference evidence="3" key="1">
    <citation type="submission" date="2018-05" db="EMBL/GenBank/DDBJ databases">
        <title>Pseudarcicella sp. HME7025 Genome sequencing and assembly.</title>
        <authorList>
            <person name="Kim H."/>
            <person name="Kang H."/>
            <person name="Joh K."/>
        </authorList>
    </citation>
    <scope>NUCLEOTIDE SEQUENCE [LARGE SCALE GENOMIC DNA]</scope>
    <source>
        <strain evidence="3">HME7025</strain>
    </source>
</reference>
<dbReference type="AlphaFoldDB" id="A0A2S2DRT7"/>
<dbReference type="GO" id="GO:0016491">
    <property type="term" value="F:oxidoreductase activity"/>
    <property type="evidence" value="ECO:0007669"/>
    <property type="project" value="InterPro"/>
</dbReference>
<protein>
    <submittedName>
        <fullName evidence="2">Protein disulfide-isomerase</fullName>
        <ecNumber evidence="2">5.3.4.1</ecNumber>
    </submittedName>
</protein>
<dbReference type="GO" id="GO:0003756">
    <property type="term" value="F:protein disulfide isomerase activity"/>
    <property type="evidence" value="ECO:0007669"/>
    <property type="project" value="UniProtKB-EC"/>
</dbReference>
<feature type="domain" description="DSBA-like thioredoxin" evidence="1">
    <location>
        <begin position="3"/>
        <end position="206"/>
    </location>
</feature>
<dbReference type="RefSeq" id="WP_109321801.1">
    <property type="nucleotide sequence ID" value="NZ_CP029346.1"/>
</dbReference>
<dbReference type="InterPro" id="IPR001853">
    <property type="entry name" value="DSBA-like_thioredoxin_dom"/>
</dbReference>
<sequence length="213" mass="24425">MKIEIWSDIMCPFCYIGKRHLEKALEQFESSSPIEIEWKSYQLDPSIPMHFNEPVNIYEYLADRKGISVEKSKEMHQQVADMAEKVGLNYRFDHLVVANSMKAHQLIQLAKEQKKDNEIEEKLFEAYFVEGKNLASESELVAIGESVGLEKEAILAALKNDELAYRVRQDTQEGVSLGLKGVPFFVFNRRYGIPGAQPLEVFIDTLRQAAEHD</sequence>
<keyword evidence="2" id="KW-0413">Isomerase</keyword>
<dbReference type="OrthoDB" id="9799122at2"/>
<organism evidence="2 3">
    <name type="scientific">Aquirufa nivalisilvae</name>
    <dbReference type="NCBI Taxonomy" id="2516557"/>
    <lineage>
        <taxon>Bacteria</taxon>
        <taxon>Pseudomonadati</taxon>
        <taxon>Bacteroidota</taxon>
        <taxon>Cytophagia</taxon>
        <taxon>Cytophagales</taxon>
        <taxon>Flectobacillaceae</taxon>
        <taxon>Aquirufa</taxon>
    </lineage>
</organism>
<dbReference type="EC" id="5.3.4.1" evidence="2"/>
<dbReference type="InterPro" id="IPR036249">
    <property type="entry name" value="Thioredoxin-like_sf"/>
</dbReference>
<evidence type="ECO:0000313" key="3">
    <source>
        <dbReference type="Proteomes" id="UP000245468"/>
    </source>
</evidence>
<dbReference type="Proteomes" id="UP000245468">
    <property type="component" value="Chromosome"/>
</dbReference>
<gene>
    <name evidence="2" type="ORF">HME7025_00139</name>
</gene>
<accession>A0A2S2DRT7</accession>
<dbReference type="Pfam" id="PF01323">
    <property type="entry name" value="DSBA"/>
    <property type="match status" value="1"/>
</dbReference>
<name>A0A2S2DRT7_9BACT</name>
<dbReference type="PANTHER" id="PTHR13887:SF41">
    <property type="entry name" value="THIOREDOXIN SUPERFAMILY PROTEIN"/>
    <property type="match status" value="1"/>
</dbReference>
<dbReference type="EMBL" id="CP029346">
    <property type="protein sequence ID" value="AWL08022.1"/>
    <property type="molecule type" value="Genomic_DNA"/>
</dbReference>
<keyword evidence="3" id="KW-1185">Reference proteome</keyword>
<dbReference type="KEGG" id="psez:HME7025_00139"/>
<dbReference type="CDD" id="cd03024">
    <property type="entry name" value="DsbA_FrnE"/>
    <property type="match status" value="1"/>
</dbReference>
<evidence type="ECO:0000313" key="2">
    <source>
        <dbReference type="EMBL" id="AWL08022.1"/>
    </source>
</evidence>
<dbReference type="Gene3D" id="3.40.30.10">
    <property type="entry name" value="Glutaredoxin"/>
    <property type="match status" value="1"/>
</dbReference>
<evidence type="ECO:0000259" key="1">
    <source>
        <dbReference type="Pfam" id="PF01323"/>
    </source>
</evidence>
<dbReference type="SUPFAM" id="SSF52833">
    <property type="entry name" value="Thioredoxin-like"/>
    <property type="match status" value="1"/>
</dbReference>
<proteinExistence type="predicted"/>